<dbReference type="SUPFAM" id="SSF52540">
    <property type="entry name" value="P-loop containing nucleoside triphosphate hydrolases"/>
    <property type="match status" value="1"/>
</dbReference>
<dbReference type="GO" id="GO:0009898">
    <property type="term" value="C:cytoplasmic side of plasma membrane"/>
    <property type="evidence" value="ECO:0007669"/>
    <property type="project" value="TreeGrafter"/>
</dbReference>
<feature type="domain" description="AAA" evidence="3">
    <location>
        <begin position="137"/>
        <end position="281"/>
    </location>
</feature>
<dbReference type="Pfam" id="PF13614">
    <property type="entry name" value="AAA_31"/>
    <property type="match status" value="1"/>
</dbReference>
<dbReference type="GO" id="GO:0051782">
    <property type="term" value="P:negative regulation of cell division"/>
    <property type="evidence" value="ECO:0007669"/>
    <property type="project" value="TreeGrafter"/>
</dbReference>
<sequence length="441" mass="50224">MNLILLSGTEDIKNMIKAQAAQRSWTIVESTMLHVLNDVERERPEAVIYVWDPELGLEPLAYLRQELIQPILFITEERQASFIRDAFRLGATDVLIFPEEAGQFTDRTGKVVDRWAERQAKARREEIAPEEKRRPHILSFYSGSGGAGRSLLAATFAQTMRIETGAETLLVDLNIQYGAVEQFLGLEQSRPFTELKAVIDELSELHIKSVVTRLEDSGLELFGSPKDDQLVSDWTEADIRQLLRAFRTYYLFIVVDLPVEIDVLSYTALQLSDEIIYVLTADLPGLRAFRRARLYLESLGIDVESKMRVIINKQNATSPIKVSHLKKMLSTPIDGVVRDDHRRVHARILHGVPIRRANERPRNAVARDVRQWVVDAAERLGLRPHRKLAFGARGNLTERSPGWRSGLLERLVPDVLRTRIAAQAREQEELARLEKALNSKE</sequence>
<dbReference type="AlphaFoldDB" id="A0A132MH62"/>
<name>A0A132MH62_HYDSH</name>
<dbReference type="PANTHER" id="PTHR43384">
    <property type="entry name" value="SEPTUM SITE-DETERMINING PROTEIN MIND HOMOLOG, CHLOROPLASTIC-RELATED"/>
    <property type="match status" value="1"/>
</dbReference>
<dbReference type="InterPro" id="IPR025669">
    <property type="entry name" value="AAA_dom"/>
</dbReference>
<dbReference type="GO" id="GO:0005524">
    <property type="term" value="F:ATP binding"/>
    <property type="evidence" value="ECO:0007669"/>
    <property type="project" value="UniProtKB-KW"/>
</dbReference>
<protein>
    <recommendedName>
        <fullName evidence="3">AAA domain-containing protein</fullName>
    </recommendedName>
</protein>
<evidence type="ECO:0000259" key="3">
    <source>
        <dbReference type="Pfam" id="PF13614"/>
    </source>
</evidence>
<dbReference type="GO" id="GO:0016887">
    <property type="term" value="F:ATP hydrolysis activity"/>
    <property type="evidence" value="ECO:0007669"/>
    <property type="project" value="TreeGrafter"/>
</dbReference>
<gene>
    <name evidence="4" type="ORF">SA87_01065</name>
</gene>
<dbReference type="InterPro" id="IPR011006">
    <property type="entry name" value="CheY-like_superfamily"/>
</dbReference>
<dbReference type="InterPro" id="IPR027417">
    <property type="entry name" value="P-loop_NTPase"/>
</dbReference>
<dbReference type="STRING" id="1484.SA87_01065"/>
<evidence type="ECO:0000313" key="4">
    <source>
        <dbReference type="EMBL" id="OAR04084.1"/>
    </source>
</evidence>
<accession>A0A132MH62</accession>
<dbReference type="SUPFAM" id="SSF52172">
    <property type="entry name" value="CheY-like"/>
    <property type="match status" value="1"/>
</dbReference>
<dbReference type="OrthoDB" id="2512803at2"/>
<dbReference type="Proteomes" id="UP000243024">
    <property type="component" value="Unassembled WGS sequence"/>
</dbReference>
<dbReference type="InterPro" id="IPR050625">
    <property type="entry name" value="ParA/MinD_ATPase"/>
</dbReference>
<dbReference type="RefSeq" id="WP_066201776.1">
    <property type="nucleotide sequence ID" value="NZ_CBCSAS010000027.1"/>
</dbReference>
<organism evidence="4 5">
    <name type="scientific">Hydrogenibacillus schlegelii</name>
    <name type="common">Bacillus schlegelii</name>
    <dbReference type="NCBI Taxonomy" id="1484"/>
    <lineage>
        <taxon>Bacteria</taxon>
        <taxon>Bacillati</taxon>
        <taxon>Bacillota</taxon>
        <taxon>Bacilli</taxon>
        <taxon>Bacillales</taxon>
        <taxon>Bacillales Family X. Incertae Sedis</taxon>
        <taxon>Hydrogenibacillus</taxon>
    </lineage>
</organism>
<dbReference type="EMBL" id="JXBB01000024">
    <property type="protein sequence ID" value="OAR04084.1"/>
    <property type="molecule type" value="Genomic_DNA"/>
</dbReference>
<keyword evidence="2" id="KW-0067">ATP-binding</keyword>
<keyword evidence="5" id="KW-1185">Reference proteome</keyword>
<evidence type="ECO:0000256" key="1">
    <source>
        <dbReference type="ARBA" id="ARBA00022741"/>
    </source>
</evidence>
<evidence type="ECO:0000313" key="5">
    <source>
        <dbReference type="Proteomes" id="UP000243024"/>
    </source>
</evidence>
<evidence type="ECO:0000256" key="2">
    <source>
        <dbReference type="ARBA" id="ARBA00022840"/>
    </source>
</evidence>
<keyword evidence="1" id="KW-0547">Nucleotide-binding</keyword>
<reference evidence="4 5" key="1">
    <citation type="submission" date="2015-09" db="EMBL/GenBank/DDBJ databases">
        <title>Draft genome sequence of Hydrogenibacillus schlegelii DSM 2000.</title>
        <authorList>
            <person name="Hemp J."/>
        </authorList>
    </citation>
    <scope>NUCLEOTIDE SEQUENCE [LARGE SCALE GENOMIC DNA]</scope>
    <source>
        <strain evidence="4 5">MA 48</strain>
    </source>
</reference>
<dbReference type="Gene3D" id="3.40.50.300">
    <property type="entry name" value="P-loop containing nucleotide triphosphate hydrolases"/>
    <property type="match status" value="1"/>
</dbReference>
<proteinExistence type="predicted"/>
<comment type="caution">
    <text evidence="4">The sequence shown here is derived from an EMBL/GenBank/DDBJ whole genome shotgun (WGS) entry which is preliminary data.</text>
</comment>
<dbReference type="GO" id="GO:0005829">
    <property type="term" value="C:cytosol"/>
    <property type="evidence" value="ECO:0007669"/>
    <property type="project" value="TreeGrafter"/>
</dbReference>
<dbReference type="PANTHER" id="PTHR43384:SF6">
    <property type="entry name" value="SEPTUM SITE-DETERMINING PROTEIN MIND HOMOLOG, CHLOROPLASTIC"/>
    <property type="match status" value="1"/>
</dbReference>